<accession>A0A5B6UW14</accession>
<dbReference type="PANTHER" id="PTHR33116:SF86">
    <property type="entry name" value="REVERSE TRANSCRIPTASE DOMAIN-CONTAINING PROTEIN"/>
    <property type="match status" value="1"/>
</dbReference>
<dbReference type="PANTHER" id="PTHR33116">
    <property type="entry name" value="REVERSE TRANSCRIPTASE ZINC-BINDING DOMAIN-CONTAINING PROTEIN-RELATED-RELATED"/>
    <property type="match status" value="1"/>
</dbReference>
<name>A0A5B6UW14_9ROSI</name>
<sequence length="239" mass="27029">MWEGLSCLMRLAMNEGMLRGVKASKSGPQVLHLLFADDCILFSEAASRGANVLKEILRKYRRCSGQCINFEKSTIFFSKNTFEIERRVVVNTLGVRSSNDPEHYLGLPNMRIDHQSTRHLSQGGKEVFIKSILQAIPTYTIACFLLPMALCVEIENIIAKFWWQKGHENGVYTGVRGETYENGGLGFRNISQFNIAMLAKQGWRLITYPNSLLAIVLKAKYYPHSDFFNAQLGNLPSLT</sequence>
<dbReference type="EMBL" id="SMMG02000009">
    <property type="protein sequence ID" value="KAA3460674.1"/>
    <property type="molecule type" value="Genomic_DNA"/>
</dbReference>
<dbReference type="AlphaFoldDB" id="A0A5B6UW14"/>
<dbReference type="OrthoDB" id="851622at2759"/>
<evidence type="ECO:0000313" key="1">
    <source>
        <dbReference type="EMBL" id="KAA3460674.1"/>
    </source>
</evidence>
<dbReference type="GO" id="GO:0003964">
    <property type="term" value="F:RNA-directed DNA polymerase activity"/>
    <property type="evidence" value="ECO:0007669"/>
    <property type="project" value="UniProtKB-KW"/>
</dbReference>
<proteinExistence type="predicted"/>
<reference evidence="2" key="1">
    <citation type="journal article" date="2019" name="Plant Biotechnol. J.">
        <title>Genome sequencing of the Australian wild diploid species Gossypium australe highlights disease resistance and delayed gland morphogenesis.</title>
        <authorList>
            <person name="Cai Y."/>
            <person name="Cai X."/>
            <person name="Wang Q."/>
            <person name="Wang P."/>
            <person name="Zhang Y."/>
            <person name="Cai C."/>
            <person name="Xu Y."/>
            <person name="Wang K."/>
            <person name="Zhou Z."/>
            <person name="Wang C."/>
            <person name="Geng S."/>
            <person name="Li B."/>
            <person name="Dong Q."/>
            <person name="Hou Y."/>
            <person name="Wang H."/>
            <person name="Ai P."/>
            <person name="Liu Z."/>
            <person name="Yi F."/>
            <person name="Sun M."/>
            <person name="An G."/>
            <person name="Cheng J."/>
            <person name="Zhang Y."/>
            <person name="Shi Q."/>
            <person name="Xie Y."/>
            <person name="Shi X."/>
            <person name="Chang Y."/>
            <person name="Huang F."/>
            <person name="Chen Y."/>
            <person name="Hong S."/>
            <person name="Mi L."/>
            <person name="Sun Q."/>
            <person name="Zhang L."/>
            <person name="Zhou B."/>
            <person name="Peng R."/>
            <person name="Zhang X."/>
            <person name="Liu F."/>
        </authorList>
    </citation>
    <scope>NUCLEOTIDE SEQUENCE [LARGE SCALE GENOMIC DNA]</scope>
    <source>
        <strain evidence="2">cv. PA1801</strain>
    </source>
</reference>
<keyword evidence="1" id="KW-0695">RNA-directed DNA polymerase</keyword>
<keyword evidence="1" id="KW-0548">Nucleotidyltransferase</keyword>
<comment type="caution">
    <text evidence="1">The sequence shown here is derived from an EMBL/GenBank/DDBJ whole genome shotgun (WGS) entry which is preliminary data.</text>
</comment>
<gene>
    <name evidence="1" type="ORF">EPI10_027317</name>
</gene>
<keyword evidence="2" id="KW-1185">Reference proteome</keyword>
<dbReference type="Proteomes" id="UP000325315">
    <property type="component" value="Unassembled WGS sequence"/>
</dbReference>
<organism evidence="1 2">
    <name type="scientific">Gossypium australe</name>
    <dbReference type="NCBI Taxonomy" id="47621"/>
    <lineage>
        <taxon>Eukaryota</taxon>
        <taxon>Viridiplantae</taxon>
        <taxon>Streptophyta</taxon>
        <taxon>Embryophyta</taxon>
        <taxon>Tracheophyta</taxon>
        <taxon>Spermatophyta</taxon>
        <taxon>Magnoliopsida</taxon>
        <taxon>eudicotyledons</taxon>
        <taxon>Gunneridae</taxon>
        <taxon>Pentapetalae</taxon>
        <taxon>rosids</taxon>
        <taxon>malvids</taxon>
        <taxon>Malvales</taxon>
        <taxon>Malvaceae</taxon>
        <taxon>Malvoideae</taxon>
        <taxon>Gossypium</taxon>
    </lineage>
</organism>
<protein>
    <submittedName>
        <fullName evidence="1">Reverse transcriptase</fullName>
    </submittedName>
</protein>
<evidence type="ECO:0000313" key="2">
    <source>
        <dbReference type="Proteomes" id="UP000325315"/>
    </source>
</evidence>
<keyword evidence="1" id="KW-0808">Transferase</keyword>